<sequence length="273" mass="30927">MIALKPRHGLLAGLGLILLSNAVALAGVWYNRQGEPESRLLLSERELHRDWDGPRRENSGLSLRLDWRMPVRTNPADKDRCHSEYGLTPAQLQAVGLPSSGPEPRQDTRQAWAILGLDGPLYQQALQQAERHLHKASAKLQELPNDKERQQQENAAREALANERDKESRLFLADVGLDPAALRQRYPDRAHYLLLRGNVRVWRRCYNDADTTLSGSFSPSNASINVPHAWRQLLAEHLPEYYGNANQPFSAEVSFGQRLEPWLSDVRIADKKP</sequence>
<accession>U2ZIC3</accession>
<dbReference type="Proteomes" id="UP000016560">
    <property type="component" value="Unassembled WGS sequence"/>
</dbReference>
<feature type="region of interest" description="Disordered" evidence="1">
    <location>
        <begin position="141"/>
        <end position="163"/>
    </location>
</feature>
<dbReference type="EMBL" id="BATI01000005">
    <property type="protein sequence ID" value="GAD61260.1"/>
    <property type="molecule type" value="Genomic_DNA"/>
</dbReference>
<evidence type="ECO:0000313" key="2">
    <source>
        <dbReference type="EMBL" id="GAD61260.1"/>
    </source>
</evidence>
<protein>
    <recommendedName>
        <fullName evidence="4">DUF4824 family protein</fullName>
    </recommendedName>
</protein>
<evidence type="ECO:0000256" key="1">
    <source>
        <dbReference type="SAM" id="MobiDB-lite"/>
    </source>
</evidence>
<gene>
    <name evidence="2" type="ORF">PA6_005_01480</name>
</gene>
<dbReference type="InterPro" id="IPR032249">
    <property type="entry name" value="DUF4824"/>
</dbReference>
<proteinExistence type="predicted"/>
<dbReference type="OrthoDB" id="8557961at2"/>
<comment type="caution">
    <text evidence="2">The sequence shown here is derived from an EMBL/GenBank/DDBJ whole genome shotgun (WGS) entry which is preliminary data.</text>
</comment>
<keyword evidence="3" id="KW-1185">Reference proteome</keyword>
<dbReference type="eggNOG" id="ENOG503269T">
    <property type="taxonomic scope" value="Bacteria"/>
</dbReference>
<evidence type="ECO:0000313" key="3">
    <source>
        <dbReference type="Proteomes" id="UP000016560"/>
    </source>
</evidence>
<organism evidence="2 3">
    <name type="scientific">Aquipseudomonas alcaligenes (strain ATCC 14909 / DSM 50342 / CCUG 1425 / JCM 20561 / NBRC 14159 / NCIMB 9945 / NCTC 10367 / 1577)</name>
    <name type="common">Pseudomonas alcaligenes</name>
    <dbReference type="NCBI Taxonomy" id="1215092"/>
    <lineage>
        <taxon>Bacteria</taxon>
        <taxon>Pseudomonadati</taxon>
        <taxon>Pseudomonadota</taxon>
        <taxon>Gammaproteobacteria</taxon>
        <taxon>Pseudomonadales</taxon>
        <taxon>Pseudomonadaceae</taxon>
        <taxon>Aquipseudomonas</taxon>
    </lineage>
</organism>
<name>U2ZIC3_AQUA1</name>
<dbReference type="RefSeq" id="WP_021699354.1">
    <property type="nucleotide sequence ID" value="NZ_BATI01000005.1"/>
</dbReference>
<reference evidence="2" key="1">
    <citation type="submission" date="2024-09" db="EMBL/GenBank/DDBJ databases">
        <title>Whole genome shotgun sequence of Pseudomonas alcaligenes NBRC 14159.</title>
        <authorList>
            <person name="Yoshida I."/>
            <person name="Hosoyama A."/>
            <person name="Tsuchikane K."/>
            <person name="Noguchi M."/>
            <person name="Hirakata S."/>
            <person name="Ando Y."/>
            <person name="Ohji S."/>
            <person name="Yamazoe A."/>
            <person name="Yamazaki S."/>
            <person name="Fujita N."/>
        </authorList>
    </citation>
    <scope>NUCLEOTIDE SEQUENCE</scope>
    <source>
        <strain evidence="2">NBRC 14159</strain>
    </source>
</reference>
<dbReference type="Pfam" id="PF16106">
    <property type="entry name" value="DUF4824"/>
    <property type="match status" value="1"/>
</dbReference>
<dbReference type="AlphaFoldDB" id="U2ZIC3"/>
<evidence type="ECO:0008006" key="4">
    <source>
        <dbReference type="Google" id="ProtNLM"/>
    </source>
</evidence>